<organism evidence="4">
    <name type="scientific">Schistosoma curassoni</name>
    <dbReference type="NCBI Taxonomy" id="6186"/>
    <lineage>
        <taxon>Eukaryota</taxon>
        <taxon>Metazoa</taxon>
        <taxon>Spiralia</taxon>
        <taxon>Lophotrochozoa</taxon>
        <taxon>Platyhelminthes</taxon>
        <taxon>Trematoda</taxon>
        <taxon>Digenea</taxon>
        <taxon>Strigeidida</taxon>
        <taxon>Schistosomatoidea</taxon>
        <taxon>Schistosomatidae</taxon>
        <taxon>Schistosoma</taxon>
    </lineage>
</organism>
<evidence type="ECO:0000259" key="1">
    <source>
        <dbReference type="PROSITE" id="PS50011"/>
    </source>
</evidence>
<dbReference type="SUPFAM" id="SSF56112">
    <property type="entry name" value="Protein kinase-like (PK-like)"/>
    <property type="match status" value="1"/>
</dbReference>
<dbReference type="Gene3D" id="1.10.510.10">
    <property type="entry name" value="Transferase(Phosphotransferase) domain 1"/>
    <property type="match status" value="1"/>
</dbReference>
<proteinExistence type="predicted"/>
<keyword evidence="3" id="KW-1185">Reference proteome</keyword>
<reference evidence="4" key="1">
    <citation type="submission" date="2016-06" db="UniProtKB">
        <authorList>
            <consortium name="WormBaseParasite"/>
        </authorList>
    </citation>
    <scope>IDENTIFICATION</scope>
</reference>
<dbReference type="AlphaFoldDB" id="A0A183JNU7"/>
<evidence type="ECO:0000313" key="4">
    <source>
        <dbReference type="WBParaSite" id="SCUD_0000438301-mRNA-1"/>
    </source>
</evidence>
<dbReference type="InterPro" id="IPR008266">
    <property type="entry name" value="Tyr_kinase_AS"/>
</dbReference>
<dbReference type="Proteomes" id="UP000279833">
    <property type="component" value="Unassembled WGS sequence"/>
</dbReference>
<name>A0A183JNU7_9TREM</name>
<protein>
    <submittedName>
        <fullName evidence="4">Protein kinase domain-containing protein</fullName>
    </submittedName>
</protein>
<reference evidence="2 3" key="2">
    <citation type="submission" date="2018-11" db="EMBL/GenBank/DDBJ databases">
        <authorList>
            <consortium name="Pathogen Informatics"/>
        </authorList>
    </citation>
    <scope>NUCLEOTIDE SEQUENCE [LARGE SCALE GENOMIC DNA]</scope>
    <source>
        <strain evidence="2">Dakar</strain>
        <strain evidence="3">Dakar, Senegal</strain>
    </source>
</reference>
<feature type="domain" description="Protein kinase" evidence="1">
    <location>
        <begin position="1"/>
        <end position="68"/>
    </location>
</feature>
<dbReference type="InterPro" id="IPR001245">
    <property type="entry name" value="Ser-Thr/Tyr_kinase_cat_dom"/>
</dbReference>
<gene>
    <name evidence="2" type="ORF">SCUD_LOCUS4384</name>
</gene>
<dbReference type="PROSITE" id="PS50011">
    <property type="entry name" value="PROTEIN_KINASE_DOM"/>
    <property type="match status" value="1"/>
</dbReference>
<dbReference type="PROSITE" id="PS00109">
    <property type="entry name" value="PROTEIN_KINASE_TYR"/>
    <property type="match status" value="1"/>
</dbReference>
<dbReference type="GO" id="GO:0004672">
    <property type="term" value="F:protein kinase activity"/>
    <property type="evidence" value="ECO:0007669"/>
    <property type="project" value="InterPro"/>
</dbReference>
<evidence type="ECO:0000313" key="2">
    <source>
        <dbReference type="EMBL" id="VDO88598.1"/>
    </source>
</evidence>
<dbReference type="GO" id="GO:0005524">
    <property type="term" value="F:ATP binding"/>
    <property type="evidence" value="ECO:0007669"/>
    <property type="project" value="InterPro"/>
</dbReference>
<sequence length="68" mass="8018">MCLDSFYNMQNKFCNYHFQLFHRDVAARNVVLTEGFVAKLCDFGYACTQEESNNGYMEMDKVNLLIIY</sequence>
<dbReference type="WBParaSite" id="SCUD_0000438301-mRNA-1">
    <property type="protein sequence ID" value="SCUD_0000438301-mRNA-1"/>
    <property type="gene ID" value="SCUD_0000438301"/>
</dbReference>
<dbReference type="InterPro" id="IPR011009">
    <property type="entry name" value="Kinase-like_dom_sf"/>
</dbReference>
<dbReference type="Pfam" id="PF07714">
    <property type="entry name" value="PK_Tyr_Ser-Thr"/>
    <property type="match status" value="1"/>
</dbReference>
<dbReference type="EMBL" id="UZAK01005776">
    <property type="protein sequence ID" value="VDO88598.1"/>
    <property type="molecule type" value="Genomic_DNA"/>
</dbReference>
<evidence type="ECO:0000313" key="3">
    <source>
        <dbReference type="Proteomes" id="UP000279833"/>
    </source>
</evidence>
<dbReference type="InterPro" id="IPR000719">
    <property type="entry name" value="Prot_kinase_dom"/>
</dbReference>
<accession>A0A183JNU7</accession>